<dbReference type="PANTHER" id="PTHR36926:SF1">
    <property type="entry name" value="COLICIN V PRODUCTION PROTEIN"/>
    <property type="match status" value="1"/>
</dbReference>
<evidence type="ECO:0000256" key="5">
    <source>
        <dbReference type="SAM" id="Phobius"/>
    </source>
</evidence>
<evidence type="ECO:0000256" key="1">
    <source>
        <dbReference type="ARBA" id="ARBA00004141"/>
    </source>
</evidence>
<feature type="transmembrane region" description="Helical" evidence="5">
    <location>
        <begin position="97"/>
        <end position="120"/>
    </location>
</feature>
<dbReference type="Pfam" id="PF02674">
    <property type="entry name" value="Colicin_V"/>
    <property type="match status" value="1"/>
</dbReference>
<evidence type="ECO:0000313" key="6">
    <source>
        <dbReference type="EMBL" id="BBE50342.1"/>
    </source>
</evidence>
<evidence type="ECO:0000313" key="7">
    <source>
        <dbReference type="Proteomes" id="UP000033070"/>
    </source>
</evidence>
<dbReference type="EMBL" id="AP018738">
    <property type="protein sequence ID" value="BBE50342.1"/>
    <property type="molecule type" value="Genomic_DNA"/>
</dbReference>
<feature type="transmembrane region" description="Helical" evidence="5">
    <location>
        <begin position="60"/>
        <end position="85"/>
    </location>
</feature>
<dbReference type="InterPro" id="IPR052719">
    <property type="entry name" value="CvpA-like"/>
</dbReference>
<dbReference type="PANTHER" id="PTHR36926">
    <property type="entry name" value="COLICIN V PRODUCTION PROTEIN"/>
    <property type="match status" value="1"/>
</dbReference>
<dbReference type="GO" id="GO:0009403">
    <property type="term" value="P:toxin biosynthetic process"/>
    <property type="evidence" value="ECO:0007669"/>
    <property type="project" value="InterPro"/>
</dbReference>
<dbReference type="KEGG" id="fam:OYT1_ch0777"/>
<keyword evidence="4 5" id="KW-0472">Membrane</keyword>
<comment type="subcellular location">
    <subcellularLocation>
        <location evidence="1">Membrane</location>
        <topology evidence="1">Multi-pass membrane protein</topology>
    </subcellularLocation>
</comment>
<dbReference type="AlphaFoldDB" id="A0A2Z6GA63"/>
<gene>
    <name evidence="6" type="ORF">OYT1_ch0777</name>
</gene>
<keyword evidence="7" id="KW-1185">Reference proteome</keyword>
<sequence>MTIFDFVVIGVMLFSIALGLWRGLAHEAMSLVGLVIGYQLARMYSHALGVLLPAASGPEYVRVMVAFVAIFVVVVFAFDAVAWMVSKLMVKVGVGWLNRILGGAFGSLRGALLLLILTWLGGMTSLPQQEFWRQASFSRPLVSIALEQKDWLPDSLAQRLHY</sequence>
<dbReference type="GO" id="GO:0016020">
    <property type="term" value="C:membrane"/>
    <property type="evidence" value="ECO:0007669"/>
    <property type="project" value="UniProtKB-SubCell"/>
</dbReference>
<organism evidence="6 7">
    <name type="scientific">Ferriphaselus amnicola</name>
    <dbReference type="NCBI Taxonomy" id="1188319"/>
    <lineage>
        <taxon>Bacteria</taxon>
        <taxon>Pseudomonadati</taxon>
        <taxon>Pseudomonadota</taxon>
        <taxon>Betaproteobacteria</taxon>
        <taxon>Nitrosomonadales</taxon>
        <taxon>Gallionellaceae</taxon>
        <taxon>Ferriphaselus</taxon>
    </lineage>
</organism>
<dbReference type="InterPro" id="IPR003825">
    <property type="entry name" value="Colicin-V_CvpA"/>
</dbReference>
<keyword evidence="2 5" id="KW-0812">Transmembrane</keyword>
<protein>
    <submittedName>
        <fullName evidence="6">Colicin V production protein</fullName>
    </submittedName>
</protein>
<name>A0A2Z6GA63_9PROT</name>
<reference evidence="6 7" key="1">
    <citation type="submission" date="2018-06" db="EMBL/GenBank/DDBJ databases">
        <title>OYT1 Genome Sequencing.</title>
        <authorList>
            <person name="Kato S."/>
            <person name="Itoh T."/>
            <person name="Ohkuma M."/>
        </authorList>
    </citation>
    <scope>NUCLEOTIDE SEQUENCE [LARGE SCALE GENOMIC DNA]</scope>
    <source>
        <strain evidence="6 7">OYT1</strain>
    </source>
</reference>
<evidence type="ECO:0000256" key="4">
    <source>
        <dbReference type="ARBA" id="ARBA00023136"/>
    </source>
</evidence>
<evidence type="ECO:0000256" key="3">
    <source>
        <dbReference type="ARBA" id="ARBA00022989"/>
    </source>
</evidence>
<feature type="transmembrane region" description="Helical" evidence="5">
    <location>
        <begin position="6"/>
        <end position="24"/>
    </location>
</feature>
<dbReference type="STRING" id="1188319.OYT1_01646"/>
<accession>A0A2Z6GA63</accession>
<dbReference type="Proteomes" id="UP000033070">
    <property type="component" value="Chromosome"/>
</dbReference>
<feature type="transmembrane region" description="Helical" evidence="5">
    <location>
        <begin position="31"/>
        <end position="54"/>
    </location>
</feature>
<proteinExistence type="predicted"/>
<keyword evidence="3 5" id="KW-1133">Transmembrane helix</keyword>
<evidence type="ECO:0000256" key="2">
    <source>
        <dbReference type="ARBA" id="ARBA00022692"/>
    </source>
</evidence>